<dbReference type="GO" id="GO:0008168">
    <property type="term" value="F:methyltransferase activity"/>
    <property type="evidence" value="ECO:0007669"/>
    <property type="project" value="UniProtKB-KW"/>
</dbReference>
<protein>
    <submittedName>
        <fullName evidence="2">Class I SAM-dependent methyltransferase</fullName>
    </submittedName>
</protein>
<dbReference type="PANTHER" id="PTHR43464:SF94">
    <property type="entry name" value="MALONYL-[ACYL-CARRIER PROTEIN] O-METHYLTRANSFERASE"/>
    <property type="match status" value="1"/>
</dbReference>
<dbReference type="Proteomes" id="UP001055429">
    <property type="component" value="Chromosome"/>
</dbReference>
<evidence type="ECO:0000313" key="2">
    <source>
        <dbReference type="EMBL" id="URI15613.1"/>
    </source>
</evidence>
<sequence length="332" mass="37141">MASIVVEDRDQLSVTEHEIAEVYRSLLGRDPESERVVASHLDRKVSLSEFINIVRVSDEYRTRVRESHNAVVMSVLRQSYWSLPGEIEHDVTSEAMGRLVDRIRAQWTLLGETEPHWSVLTNDEFKSEKLTEAAVDSFYRSGEDPARLIDLFEQRTGVRARHGVCLELGCGVGRITEHLARRFDQVIGVDISPGNLKLCNERMASIGAKNVTTQSVSGIEDFAALPDFDFFYSIIVLQHNSPPIQKAILRTLLGKVRPGGGALFQIPTEMPGYAFGMEPYLASPSPNMEVHGLPKAVVLDEIRRAGLNIVDLMPDNWINVFGSYTFYAVKPA</sequence>
<gene>
    <name evidence="2" type="ORF">M8231_01050</name>
</gene>
<dbReference type="RefSeq" id="WP_250202064.1">
    <property type="nucleotide sequence ID" value="NZ_CP097649.1"/>
</dbReference>
<evidence type="ECO:0000313" key="3">
    <source>
        <dbReference type="Proteomes" id="UP001055429"/>
    </source>
</evidence>
<keyword evidence="2" id="KW-0489">Methyltransferase</keyword>
<proteinExistence type="predicted"/>
<keyword evidence="2" id="KW-0808">Transferase</keyword>
<dbReference type="PANTHER" id="PTHR43464">
    <property type="entry name" value="METHYLTRANSFERASE"/>
    <property type="match status" value="1"/>
</dbReference>
<dbReference type="GO" id="GO:0032259">
    <property type="term" value="P:methylation"/>
    <property type="evidence" value="ECO:0007669"/>
    <property type="project" value="UniProtKB-KW"/>
</dbReference>
<keyword evidence="3" id="KW-1185">Reference proteome</keyword>
<dbReference type="EMBL" id="CP097649">
    <property type="protein sequence ID" value="URI15613.1"/>
    <property type="molecule type" value="Genomic_DNA"/>
</dbReference>
<reference evidence="2" key="1">
    <citation type="submission" date="2022-05" db="EMBL/GenBank/DDBJ databases">
        <title>Brevundimonas albigilva TT17 genome sequence.</title>
        <authorList>
            <person name="Lee K."/>
            <person name="Son H."/>
        </authorList>
    </citation>
    <scope>NUCLEOTIDE SEQUENCE</scope>
    <source>
        <strain evidence="2">TT17</strain>
    </source>
</reference>
<dbReference type="InterPro" id="IPR041698">
    <property type="entry name" value="Methyltransf_25"/>
</dbReference>
<dbReference type="CDD" id="cd02440">
    <property type="entry name" value="AdoMet_MTases"/>
    <property type="match status" value="1"/>
</dbReference>
<dbReference type="Gene3D" id="3.40.50.150">
    <property type="entry name" value="Vaccinia Virus protein VP39"/>
    <property type="match status" value="1"/>
</dbReference>
<name>A0ABY4SMZ5_9CAUL</name>
<accession>A0ABY4SMZ5</accession>
<evidence type="ECO:0000259" key="1">
    <source>
        <dbReference type="Pfam" id="PF13649"/>
    </source>
</evidence>
<feature type="domain" description="Methyltransferase" evidence="1">
    <location>
        <begin position="166"/>
        <end position="260"/>
    </location>
</feature>
<dbReference type="SUPFAM" id="SSF53335">
    <property type="entry name" value="S-adenosyl-L-methionine-dependent methyltransferases"/>
    <property type="match status" value="1"/>
</dbReference>
<dbReference type="InterPro" id="IPR029063">
    <property type="entry name" value="SAM-dependent_MTases_sf"/>
</dbReference>
<dbReference type="Pfam" id="PF13649">
    <property type="entry name" value="Methyltransf_25"/>
    <property type="match status" value="1"/>
</dbReference>
<organism evidence="2 3">
    <name type="scientific">Brevundimonas albigilva</name>
    <dbReference type="NCBI Taxonomy" id="1312364"/>
    <lineage>
        <taxon>Bacteria</taxon>
        <taxon>Pseudomonadati</taxon>
        <taxon>Pseudomonadota</taxon>
        <taxon>Alphaproteobacteria</taxon>
        <taxon>Caulobacterales</taxon>
        <taxon>Caulobacteraceae</taxon>
        <taxon>Brevundimonas</taxon>
    </lineage>
</organism>